<reference evidence="1 2" key="1">
    <citation type="submission" date="2024-09" db="EMBL/GenBank/DDBJ databases">
        <authorList>
            <person name="Sun Q."/>
            <person name="Mori K."/>
        </authorList>
    </citation>
    <scope>NUCLEOTIDE SEQUENCE [LARGE SCALE GENOMIC DNA]</scope>
    <source>
        <strain evidence="1 2">JCM 3324</strain>
    </source>
</reference>
<organism evidence="1 2">
    <name type="scientific">Nonomuraea salmonea</name>
    <dbReference type="NCBI Taxonomy" id="46181"/>
    <lineage>
        <taxon>Bacteria</taxon>
        <taxon>Bacillati</taxon>
        <taxon>Actinomycetota</taxon>
        <taxon>Actinomycetes</taxon>
        <taxon>Streptosporangiales</taxon>
        <taxon>Streptosporangiaceae</taxon>
        <taxon>Nonomuraea</taxon>
    </lineage>
</organism>
<evidence type="ECO:0008006" key="3">
    <source>
        <dbReference type="Google" id="ProtNLM"/>
    </source>
</evidence>
<dbReference type="EMBL" id="JBHMCF010000051">
    <property type="protein sequence ID" value="MFB9476429.1"/>
    <property type="molecule type" value="Genomic_DNA"/>
</dbReference>
<gene>
    <name evidence="1" type="ORF">ACFFR3_43645</name>
</gene>
<comment type="caution">
    <text evidence="1">The sequence shown here is derived from an EMBL/GenBank/DDBJ whole genome shotgun (WGS) entry which is preliminary data.</text>
</comment>
<sequence>MGDESTGLVDVCEVTLDDLRRLRDPALLRAMQHLAESSRMVAGFQSAI</sequence>
<name>A0ABV5P1I9_9ACTN</name>
<evidence type="ECO:0000313" key="2">
    <source>
        <dbReference type="Proteomes" id="UP001589568"/>
    </source>
</evidence>
<proteinExistence type="predicted"/>
<protein>
    <recommendedName>
        <fullName evidence="3">FXSXX-COOH protein</fullName>
    </recommendedName>
</protein>
<dbReference type="RefSeq" id="WP_345400386.1">
    <property type="nucleotide sequence ID" value="NZ_BAAAXS010000001.1"/>
</dbReference>
<keyword evidence="2" id="KW-1185">Reference proteome</keyword>
<dbReference type="Proteomes" id="UP001589568">
    <property type="component" value="Unassembled WGS sequence"/>
</dbReference>
<accession>A0ABV5P1I9</accession>
<evidence type="ECO:0000313" key="1">
    <source>
        <dbReference type="EMBL" id="MFB9476429.1"/>
    </source>
</evidence>